<evidence type="ECO:0000256" key="10">
    <source>
        <dbReference type="ARBA" id="ARBA00023033"/>
    </source>
</evidence>
<dbReference type="OrthoDB" id="3945418at2759"/>
<dbReference type="GO" id="GO:0020037">
    <property type="term" value="F:heme binding"/>
    <property type="evidence" value="ECO:0007669"/>
    <property type="project" value="InterPro"/>
</dbReference>
<dbReference type="AlphaFoldDB" id="A0A9P4QMR3"/>
<keyword evidence="7 14" id="KW-1133">Transmembrane helix</keyword>
<evidence type="ECO:0000256" key="1">
    <source>
        <dbReference type="ARBA" id="ARBA00001971"/>
    </source>
</evidence>
<evidence type="ECO:0000256" key="8">
    <source>
        <dbReference type="ARBA" id="ARBA00023002"/>
    </source>
</evidence>
<dbReference type="GO" id="GO:0005506">
    <property type="term" value="F:iron ion binding"/>
    <property type="evidence" value="ECO:0007669"/>
    <property type="project" value="InterPro"/>
</dbReference>
<keyword evidence="4 12" id="KW-0349">Heme</keyword>
<evidence type="ECO:0000313" key="15">
    <source>
        <dbReference type="EMBL" id="KAF2730233.1"/>
    </source>
</evidence>
<evidence type="ECO:0000256" key="14">
    <source>
        <dbReference type="SAM" id="Phobius"/>
    </source>
</evidence>
<dbReference type="Gene3D" id="1.10.630.10">
    <property type="entry name" value="Cytochrome P450"/>
    <property type="match status" value="1"/>
</dbReference>
<gene>
    <name evidence="15" type="ORF">EJ04DRAFT_445464</name>
</gene>
<evidence type="ECO:0000256" key="11">
    <source>
        <dbReference type="ARBA" id="ARBA00023136"/>
    </source>
</evidence>
<dbReference type="InterPro" id="IPR050121">
    <property type="entry name" value="Cytochrome_P450_monoxygenase"/>
</dbReference>
<dbReference type="GO" id="GO:0004497">
    <property type="term" value="F:monooxygenase activity"/>
    <property type="evidence" value="ECO:0007669"/>
    <property type="project" value="UniProtKB-KW"/>
</dbReference>
<dbReference type="InterPro" id="IPR036396">
    <property type="entry name" value="Cyt_P450_sf"/>
</dbReference>
<evidence type="ECO:0000256" key="5">
    <source>
        <dbReference type="ARBA" id="ARBA00022692"/>
    </source>
</evidence>
<comment type="cofactor">
    <cofactor evidence="1 12">
        <name>heme</name>
        <dbReference type="ChEBI" id="CHEBI:30413"/>
    </cofactor>
</comment>
<proteinExistence type="inferred from homology"/>
<reference evidence="15" key="1">
    <citation type="journal article" date="2020" name="Stud. Mycol.">
        <title>101 Dothideomycetes genomes: a test case for predicting lifestyles and emergence of pathogens.</title>
        <authorList>
            <person name="Haridas S."/>
            <person name="Albert R."/>
            <person name="Binder M."/>
            <person name="Bloem J."/>
            <person name="Labutti K."/>
            <person name="Salamov A."/>
            <person name="Andreopoulos B."/>
            <person name="Baker S."/>
            <person name="Barry K."/>
            <person name="Bills G."/>
            <person name="Bluhm B."/>
            <person name="Cannon C."/>
            <person name="Castanera R."/>
            <person name="Culley D."/>
            <person name="Daum C."/>
            <person name="Ezra D."/>
            <person name="Gonzalez J."/>
            <person name="Henrissat B."/>
            <person name="Kuo A."/>
            <person name="Liang C."/>
            <person name="Lipzen A."/>
            <person name="Lutzoni F."/>
            <person name="Magnuson J."/>
            <person name="Mondo S."/>
            <person name="Nolan M."/>
            <person name="Ohm R."/>
            <person name="Pangilinan J."/>
            <person name="Park H.-J."/>
            <person name="Ramirez L."/>
            <person name="Alfaro M."/>
            <person name="Sun H."/>
            <person name="Tritt A."/>
            <person name="Yoshinaga Y."/>
            <person name="Zwiers L.-H."/>
            <person name="Turgeon B."/>
            <person name="Goodwin S."/>
            <person name="Spatafora J."/>
            <person name="Crous P."/>
            <person name="Grigoriev I."/>
        </authorList>
    </citation>
    <scope>NUCLEOTIDE SEQUENCE</scope>
    <source>
        <strain evidence="15">CBS 125425</strain>
    </source>
</reference>
<keyword evidence="5 14" id="KW-0812">Transmembrane</keyword>
<dbReference type="EMBL" id="ML996222">
    <property type="protein sequence ID" value="KAF2730233.1"/>
    <property type="molecule type" value="Genomic_DNA"/>
</dbReference>
<evidence type="ECO:0000256" key="3">
    <source>
        <dbReference type="ARBA" id="ARBA00010617"/>
    </source>
</evidence>
<dbReference type="InterPro" id="IPR002401">
    <property type="entry name" value="Cyt_P450_E_grp-I"/>
</dbReference>
<evidence type="ECO:0000256" key="9">
    <source>
        <dbReference type="ARBA" id="ARBA00023004"/>
    </source>
</evidence>
<dbReference type="PRINTS" id="PR00463">
    <property type="entry name" value="EP450I"/>
</dbReference>
<dbReference type="PANTHER" id="PTHR24305:SF157">
    <property type="entry name" value="N-ACETYLTRYPTOPHAN 6-HYDROXYLASE IVOC-RELATED"/>
    <property type="match status" value="1"/>
</dbReference>
<dbReference type="PANTHER" id="PTHR24305">
    <property type="entry name" value="CYTOCHROME P450"/>
    <property type="match status" value="1"/>
</dbReference>
<feature type="transmembrane region" description="Helical" evidence="14">
    <location>
        <begin position="6"/>
        <end position="31"/>
    </location>
</feature>
<accession>A0A9P4QMR3</accession>
<keyword evidence="8 13" id="KW-0560">Oxidoreductase</keyword>
<evidence type="ECO:0000256" key="6">
    <source>
        <dbReference type="ARBA" id="ARBA00022723"/>
    </source>
</evidence>
<evidence type="ECO:0000256" key="2">
    <source>
        <dbReference type="ARBA" id="ARBA00004167"/>
    </source>
</evidence>
<keyword evidence="11 14" id="KW-0472">Membrane</keyword>
<keyword evidence="6 12" id="KW-0479">Metal-binding</keyword>
<comment type="caution">
    <text evidence="15">The sequence shown here is derived from an EMBL/GenBank/DDBJ whole genome shotgun (WGS) entry which is preliminary data.</text>
</comment>
<dbReference type="GO" id="GO:0016705">
    <property type="term" value="F:oxidoreductase activity, acting on paired donors, with incorporation or reduction of molecular oxygen"/>
    <property type="evidence" value="ECO:0007669"/>
    <property type="project" value="InterPro"/>
</dbReference>
<dbReference type="InterPro" id="IPR017972">
    <property type="entry name" value="Cyt_P450_CS"/>
</dbReference>
<organism evidence="15 16">
    <name type="scientific">Polyplosphaeria fusca</name>
    <dbReference type="NCBI Taxonomy" id="682080"/>
    <lineage>
        <taxon>Eukaryota</taxon>
        <taxon>Fungi</taxon>
        <taxon>Dikarya</taxon>
        <taxon>Ascomycota</taxon>
        <taxon>Pezizomycotina</taxon>
        <taxon>Dothideomycetes</taxon>
        <taxon>Pleosporomycetidae</taxon>
        <taxon>Pleosporales</taxon>
        <taxon>Tetraplosphaeriaceae</taxon>
        <taxon>Polyplosphaeria</taxon>
    </lineage>
</organism>
<keyword evidence="10 13" id="KW-0503">Monooxygenase</keyword>
<evidence type="ECO:0000256" key="4">
    <source>
        <dbReference type="ARBA" id="ARBA00022617"/>
    </source>
</evidence>
<dbReference type="CDD" id="cd11062">
    <property type="entry name" value="CYP58-like"/>
    <property type="match status" value="1"/>
</dbReference>
<keyword evidence="9 12" id="KW-0408">Iron</keyword>
<keyword evidence="16" id="KW-1185">Reference proteome</keyword>
<dbReference type="FunFam" id="1.10.630.10:FF:000069">
    <property type="entry name" value="Cytochrome P450, putative (Eurofung)"/>
    <property type="match status" value="1"/>
</dbReference>
<evidence type="ECO:0000256" key="12">
    <source>
        <dbReference type="PIRSR" id="PIRSR602401-1"/>
    </source>
</evidence>
<dbReference type="PROSITE" id="PS00086">
    <property type="entry name" value="CYTOCHROME_P450"/>
    <property type="match status" value="1"/>
</dbReference>
<evidence type="ECO:0000256" key="13">
    <source>
        <dbReference type="RuleBase" id="RU000461"/>
    </source>
</evidence>
<dbReference type="Pfam" id="PF00067">
    <property type="entry name" value="p450"/>
    <property type="match status" value="1"/>
</dbReference>
<dbReference type="SUPFAM" id="SSF48264">
    <property type="entry name" value="Cytochrome P450"/>
    <property type="match status" value="1"/>
</dbReference>
<dbReference type="GO" id="GO:0016020">
    <property type="term" value="C:membrane"/>
    <property type="evidence" value="ECO:0007669"/>
    <property type="project" value="UniProtKB-SubCell"/>
</dbReference>
<feature type="binding site" description="axial binding residue" evidence="12">
    <location>
        <position position="443"/>
    </location>
    <ligand>
        <name>heme</name>
        <dbReference type="ChEBI" id="CHEBI:30413"/>
    </ligand>
    <ligandPart>
        <name>Fe</name>
        <dbReference type="ChEBI" id="CHEBI:18248"/>
    </ligandPart>
</feature>
<comment type="similarity">
    <text evidence="3 13">Belongs to the cytochrome P450 family.</text>
</comment>
<evidence type="ECO:0000313" key="16">
    <source>
        <dbReference type="Proteomes" id="UP000799444"/>
    </source>
</evidence>
<dbReference type="Proteomes" id="UP000799444">
    <property type="component" value="Unassembled WGS sequence"/>
</dbReference>
<comment type="subcellular location">
    <subcellularLocation>
        <location evidence="2">Membrane</location>
        <topology evidence="2">Single-pass membrane protein</topology>
    </subcellularLocation>
</comment>
<protein>
    <submittedName>
        <fullName evidence="15">Cytochrome P450</fullName>
    </submittedName>
</protein>
<evidence type="ECO:0000256" key="7">
    <source>
        <dbReference type="ARBA" id="ARBA00022989"/>
    </source>
</evidence>
<name>A0A9P4QMR3_9PLEO</name>
<sequence>MAILSLAYIAEAAAVSFLGYAVAITLYRLYFHPLAKFPGPKLAAITQYYEIYYDLVKTGQFIFEIERMHDVYGPIVRINPDELHVKDSDYYDEIYASGNRKRDKAETWVIMAGAPRSAFSTPEHDIHRMRRTALNPFFAKRSVVRLEPRITEKVKTLCRRLVEEMKTGNIVDLNAAYMALTVDVITEYCFGKSSDYLLMSDFNQEWKHGITAVLEGGAFRRAVPWLTVALQKLPVDYLLKLMPSMGSLINLQKDIKSQVESVVSGSTDDEKYESIFNALLDNPALPASEKSVQRLTDEGEIVVGGGSDTTARVLSNTTFYILYTPGVLERLREELRTAMPCASDVPTWTNLEKLPYLSAVVLEGIRISFGVTTRLPRLAHEALQYRQYTIPPRTIISSTSYFVSTDPDLFPDPHTFVPERWMRKDGPRLDKYLTSFSKGSRSCVGMNLAYAELFLTLAFVFRRFDLELYETPIEDVRFARDGFLAMPRVGSKGVRVLVKSGIA</sequence>
<dbReference type="InterPro" id="IPR001128">
    <property type="entry name" value="Cyt_P450"/>
</dbReference>